<dbReference type="GO" id="GO:0008270">
    <property type="term" value="F:zinc ion binding"/>
    <property type="evidence" value="ECO:0007669"/>
    <property type="project" value="UniProtKB-KW"/>
</dbReference>
<keyword evidence="3" id="KW-0862">Zinc</keyword>
<evidence type="ECO:0000256" key="1">
    <source>
        <dbReference type="ARBA" id="ARBA00022723"/>
    </source>
</evidence>
<evidence type="ECO:0000256" key="4">
    <source>
        <dbReference type="SAM" id="Coils"/>
    </source>
</evidence>
<dbReference type="AlphaFoldDB" id="A0A8S4QL75"/>
<proteinExistence type="predicted"/>
<evidence type="ECO:0000256" key="2">
    <source>
        <dbReference type="ARBA" id="ARBA00022771"/>
    </source>
</evidence>
<dbReference type="Pfam" id="PF25298">
    <property type="entry name" value="Baculo_FP_2nd"/>
    <property type="match status" value="1"/>
</dbReference>
<feature type="region of interest" description="Disordered" evidence="5">
    <location>
        <begin position="59"/>
        <end position="86"/>
    </location>
</feature>
<dbReference type="Gene3D" id="3.30.40.10">
    <property type="entry name" value="Zinc/RING finger domain, C3HC4 (zinc finger)"/>
    <property type="match status" value="1"/>
</dbReference>
<dbReference type="InterPro" id="IPR057251">
    <property type="entry name" value="FP_C"/>
</dbReference>
<protein>
    <submittedName>
        <fullName evidence="7">Jg214 protein</fullName>
    </submittedName>
</protein>
<evidence type="ECO:0000256" key="5">
    <source>
        <dbReference type="SAM" id="MobiDB-lite"/>
    </source>
</evidence>
<reference evidence="7" key="1">
    <citation type="submission" date="2022-03" db="EMBL/GenBank/DDBJ databases">
        <authorList>
            <person name="Lindestad O."/>
        </authorList>
    </citation>
    <scope>NUCLEOTIDE SEQUENCE</scope>
</reference>
<dbReference type="PROSITE" id="PS01359">
    <property type="entry name" value="ZF_PHD_1"/>
    <property type="match status" value="1"/>
</dbReference>
<evidence type="ECO:0000256" key="3">
    <source>
        <dbReference type="ARBA" id="ARBA00022833"/>
    </source>
</evidence>
<evidence type="ECO:0000259" key="6">
    <source>
        <dbReference type="Pfam" id="PF25298"/>
    </source>
</evidence>
<keyword evidence="1" id="KW-0479">Metal-binding</keyword>
<accession>A0A8S4QL75</accession>
<dbReference type="InterPro" id="IPR013083">
    <property type="entry name" value="Znf_RING/FYVE/PHD"/>
</dbReference>
<organism evidence="7 8">
    <name type="scientific">Pararge aegeria aegeria</name>
    <dbReference type="NCBI Taxonomy" id="348720"/>
    <lineage>
        <taxon>Eukaryota</taxon>
        <taxon>Metazoa</taxon>
        <taxon>Ecdysozoa</taxon>
        <taxon>Arthropoda</taxon>
        <taxon>Hexapoda</taxon>
        <taxon>Insecta</taxon>
        <taxon>Pterygota</taxon>
        <taxon>Neoptera</taxon>
        <taxon>Endopterygota</taxon>
        <taxon>Lepidoptera</taxon>
        <taxon>Glossata</taxon>
        <taxon>Ditrysia</taxon>
        <taxon>Papilionoidea</taxon>
        <taxon>Nymphalidae</taxon>
        <taxon>Satyrinae</taxon>
        <taxon>Satyrini</taxon>
        <taxon>Parargina</taxon>
        <taxon>Pararge</taxon>
    </lineage>
</organism>
<keyword evidence="8" id="KW-1185">Reference proteome</keyword>
<name>A0A8S4QL75_9NEOP</name>
<comment type="caution">
    <text evidence="7">The sequence shown here is derived from an EMBL/GenBank/DDBJ whole genome shotgun (WGS) entry which is preliminary data.</text>
</comment>
<keyword evidence="4" id="KW-0175">Coiled coil</keyword>
<feature type="coiled-coil region" evidence="4">
    <location>
        <begin position="175"/>
        <end position="209"/>
    </location>
</feature>
<feature type="domain" description="FP protein C-terminal" evidence="6">
    <location>
        <begin position="311"/>
        <end position="361"/>
    </location>
</feature>
<dbReference type="InterPro" id="IPR019786">
    <property type="entry name" value="Zinc_finger_PHD-type_CS"/>
</dbReference>
<dbReference type="Proteomes" id="UP000838756">
    <property type="component" value="Unassembled WGS sequence"/>
</dbReference>
<evidence type="ECO:0000313" key="7">
    <source>
        <dbReference type="EMBL" id="CAH2211645.1"/>
    </source>
</evidence>
<dbReference type="EMBL" id="CAKXAJ010010836">
    <property type="protein sequence ID" value="CAH2211645.1"/>
    <property type="molecule type" value="Genomic_DNA"/>
</dbReference>
<evidence type="ECO:0000313" key="8">
    <source>
        <dbReference type="Proteomes" id="UP000838756"/>
    </source>
</evidence>
<dbReference type="SUPFAM" id="SSF57903">
    <property type="entry name" value="FYVE/PHD zinc finger"/>
    <property type="match status" value="1"/>
</dbReference>
<keyword evidence="2" id="KW-0863">Zinc-finger</keyword>
<feature type="compositionally biased region" description="Polar residues" evidence="5">
    <location>
        <begin position="59"/>
        <end position="78"/>
    </location>
</feature>
<sequence length="362" mass="41253">MIGLCSACNINVLVTQKRIRCTIGNCALLYHNDCVYYDDTAPSSRATWICPSCTANKPKQDNTNTPIQSKNRKQQALENNPIPPPLLTVASSDQDTIINEIRNLRLEMKQHFENQQASLKNFDSKLSEVQKEVRILGGHFTSLREDVDELTKSVQFLSDAHDAQLGSSEETRKSITHLSSENQNLRLQLTELNSKLDLLEQQARDCNLEIQCIPENKNENIFTLVQQMASAVSCDLKLENILNLHRVAKVDAQSQRPRSIVVKLSSPRIRDDFLASVKRFNKKHQQDKLNTSHLGIPVNKRAIYVMEHLSLKNKKLHAATRLAAKEKKYEYVWIRNGRIFVRKNNESGALWIKNTEALSNLN</sequence>
<dbReference type="OrthoDB" id="7479557at2759"/>
<dbReference type="InterPro" id="IPR011011">
    <property type="entry name" value="Znf_FYVE_PHD"/>
</dbReference>
<gene>
    <name evidence="7" type="primary">jg214</name>
    <name evidence="7" type="ORF">PAEG_LOCUS3386</name>
</gene>
<dbReference type="Gene3D" id="1.10.287.950">
    <property type="entry name" value="Methyl-accepting chemotaxis protein"/>
    <property type="match status" value="1"/>
</dbReference>